<dbReference type="GO" id="GO:0005975">
    <property type="term" value="P:carbohydrate metabolic process"/>
    <property type="evidence" value="ECO:0007669"/>
    <property type="project" value="InterPro"/>
</dbReference>
<name>A0A0X3BQU9_9EURY</name>
<dbReference type="EC" id="3.2.1.1" evidence="5"/>
<dbReference type="GO" id="GO:0004556">
    <property type="term" value="F:alpha-amylase activity"/>
    <property type="evidence" value="ECO:0007669"/>
    <property type="project" value="UniProtKB-EC"/>
</dbReference>
<protein>
    <submittedName>
        <fullName evidence="5">Alpha-amylase (Modular protein)</fullName>
        <ecNumber evidence="5">3.2.1.1</ecNumber>
    </submittedName>
</protein>
<comment type="similarity">
    <text evidence="1">Belongs to the glycosyl hydrolase 57 family.</text>
</comment>
<sequence>MILFGVLFRMFWSGRRERSRTPDLPTPRLPLCGDSSKQGRITSTLLIHAEVCERLEFTKDVGMAICAERPKVFGCSLELFWSGRRERSRTPDLPTPRLPLCGDSSKQGRITSTLLIHAEVCERLEFTKDVGMAICAERPKVSQTAEYIRACNPRPRDLEDTGRTIRERHHSSEVPNGTSKSWGGDGRYRTRRFTGLMTFIYGNGNLPFMTGEDSNPPVFSLGFDVHYSCQLNSGFRPEMAKGRRNLKDSYFNPDTKEDLGRVIDRSFRPATEILLDLLDEGFRCAFGISGVMLEHLEEWYPDTLELLSHAATHRNAEVLAQTYYHSVAGLFADPQEFVDELLMHRDLMKEHFSVVPTTFAHTDYPITPATAEALAGSGIGAAIIEGAAAERDPNHTYTYHGLPVLVTHCDLADDIAVRFPWREWDRWPLMADQYAKWVSVSPGECVTLFLDYRIFGDIFGQETGILEFLRALPSALADVGVRTVHPSDVAQNSPYGDIGETAGPTGPGNSQGQQRTILQHSALEALEAAGSLVADREIWCYLLDTEHIRRMAMRPTACGRPLYAVSHQETYDYFASFMRILSHLEERSATSARSQRATLSLRCVPPESAFYFSSYDRPAGYAAHSLQELANMLEFTPDDVVRYHVERGDFYRWVDQVIGDAKLAKEIQDIEDRARLGSAVQERIDTLWKRLR</sequence>
<dbReference type="InterPro" id="IPR052046">
    <property type="entry name" value="GH57_Enzymes"/>
</dbReference>
<keyword evidence="5" id="KW-0326">Glycosidase</keyword>
<keyword evidence="2" id="KW-0119">Carbohydrate metabolism</keyword>
<evidence type="ECO:0000256" key="1">
    <source>
        <dbReference type="ARBA" id="ARBA00006821"/>
    </source>
</evidence>
<proteinExistence type="inferred from homology"/>
<reference evidence="5 6" key="1">
    <citation type="submission" date="2016-01" db="EMBL/GenBank/DDBJ databases">
        <authorList>
            <person name="Manzoor S."/>
        </authorList>
    </citation>
    <scope>NUCLEOTIDE SEQUENCE [LARGE SCALE GENOMIC DNA]</scope>
    <source>
        <strain evidence="5">Methanoculleus sp MAB1</strain>
    </source>
</reference>
<dbReference type="Gene3D" id="3.20.110.20">
    <property type="match status" value="1"/>
</dbReference>
<evidence type="ECO:0000256" key="2">
    <source>
        <dbReference type="ARBA" id="ARBA00023277"/>
    </source>
</evidence>
<evidence type="ECO:0000256" key="3">
    <source>
        <dbReference type="SAM" id="MobiDB-lite"/>
    </source>
</evidence>
<evidence type="ECO:0000313" key="5">
    <source>
        <dbReference type="EMBL" id="CVK34210.1"/>
    </source>
</evidence>
<dbReference type="Proteomes" id="UP000069850">
    <property type="component" value="Chromosome 1"/>
</dbReference>
<dbReference type="InterPro" id="IPR011330">
    <property type="entry name" value="Glyco_hydro/deAcase_b/a-brl"/>
</dbReference>
<dbReference type="EMBL" id="LT158599">
    <property type="protein sequence ID" value="CVK34210.1"/>
    <property type="molecule type" value="Genomic_DNA"/>
</dbReference>
<dbReference type="SUPFAM" id="SSF88713">
    <property type="entry name" value="Glycoside hydrolase/deacetylase"/>
    <property type="match status" value="1"/>
</dbReference>
<dbReference type="PANTHER" id="PTHR36306:SF1">
    <property type="entry name" value="ALPHA-AMYLASE-RELATED"/>
    <property type="match status" value="1"/>
</dbReference>
<dbReference type="KEGG" id="mema:MMAB1_2998"/>
<evidence type="ECO:0000313" key="6">
    <source>
        <dbReference type="Proteomes" id="UP000069850"/>
    </source>
</evidence>
<feature type="domain" description="Glycoside hydrolase family 57 N-terminal" evidence="4">
    <location>
        <begin position="246"/>
        <end position="492"/>
    </location>
</feature>
<dbReference type="InterPro" id="IPR004300">
    <property type="entry name" value="Glyco_hydro_57_N"/>
</dbReference>
<feature type="region of interest" description="Disordered" evidence="3">
    <location>
        <begin position="158"/>
        <end position="185"/>
    </location>
</feature>
<evidence type="ECO:0000259" key="4">
    <source>
        <dbReference type="Pfam" id="PF03065"/>
    </source>
</evidence>
<feature type="region of interest" description="Disordered" evidence="3">
    <location>
        <begin position="488"/>
        <end position="514"/>
    </location>
</feature>
<dbReference type="PANTHER" id="PTHR36306">
    <property type="entry name" value="ALPHA-AMYLASE-RELATED-RELATED"/>
    <property type="match status" value="1"/>
</dbReference>
<dbReference type="Pfam" id="PF03065">
    <property type="entry name" value="Glyco_hydro_57"/>
    <property type="match status" value="1"/>
</dbReference>
<gene>
    <name evidence="5" type="ORF">MMAB1_2998</name>
</gene>
<dbReference type="AlphaFoldDB" id="A0A0X3BQU9"/>
<keyword evidence="5" id="KW-0378">Hydrolase</keyword>
<organism evidence="5 6">
    <name type="scientific">Methanoculleus bourgensis</name>
    <dbReference type="NCBI Taxonomy" id="83986"/>
    <lineage>
        <taxon>Archaea</taxon>
        <taxon>Methanobacteriati</taxon>
        <taxon>Methanobacteriota</taxon>
        <taxon>Stenosarchaea group</taxon>
        <taxon>Methanomicrobia</taxon>
        <taxon>Methanomicrobiales</taxon>
        <taxon>Methanomicrobiaceae</taxon>
        <taxon>Methanoculleus</taxon>
    </lineage>
</organism>
<accession>A0A0X3BQU9</accession>